<feature type="domain" description="NurA" evidence="1">
    <location>
        <begin position="81"/>
        <end position="353"/>
    </location>
</feature>
<sequence length="391" mass="43319">MLDFLKIARQMQGVSRQLAEEAQRASRRLEEADRVLGWVRQNQQAVIARTAEVRPKITFLVGEPVEALGENHPVVPVPPVHTVIATDGSQIAPSHHEIAYCSLINVGKVCLHYGTGERPLLDSQPEVFYREEDLYGPWGLNTEESLALRRSRAEMEVLADVALDCGAGERPAVALVDGSLIYWQLEQVSTKHQQAILEPMLAAWERLRERRIPVAGYISSSRSGDAMNFLRLQLCPHPDPDCDRHCTGNTGRGAPCGILHGLSDRRLFDKLLAPGERSGLWASTSRILEHYGPHRVHFCYLHVGSEIARVEMPAWVALDAELRERVLGACLAQVEKGFGYPVALAEAHNRAVVQGGDRARFFAMLEAALLKAGLSDVRVSRKEARKRGSIA</sequence>
<keyword evidence="3" id="KW-1185">Reference proteome</keyword>
<dbReference type="SMART" id="SM00933">
    <property type="entry name" value="NurA"/>
    <property type="match status" value="1"/>
</dbReference>
<organism evidence="2 3">
    <name type="scientific">Gloeobacter morelensis MG652769</name>
    <dbReference type="NCBI Taxonomy" id="2781736"/>
    <lineage>
        <taxon>Bacteria</taxon>
        <taxon>Bacillati</taxon>
        <taxon>Cyanobacteriota</taxon>
        <taxon>Cyanophyceae</taxon>
        <taxon>Gloeobacterales</taxon>
        <taxon>Gloeobacteraceae</taxon>
        <taxon>Gloeobacter</taxon>
        <taxon>Gloeobacter morelensis</taxon>
    </lineage>
</organism>
<protein>
    <submittedName>
        <fullName evidence="2">DNA double-strand break repair nuclease NurA</fullName>
    </submittedName>
</protein>
<reference evidence="2 3" key="1">
    <citation type="journal article" date="2021" name="Genome Biol. Evol.">
        <title>Complete Genome Sequencing of a Novel Gloeobacter Species from a Waterfall Cave in Mexico.</title>
        <authorList>
            <person name="Saw J.H."/>
            <person name="Cardona T."/>
            <person name="Montejano G."/>
        </authorList>
    </citation>
    <scope>NUCLEOTIDE SEQUENCE [LARGE SCALE GENOMIC DNA]</scope>
    <source>
        <strain evidence="2">MG652769</strain>
    </source>
</reference>
<evidence type="ECO:0000313" key="3">
    <source>
        <dbReference type="Proteomes" id="UP001054846"/>
    </source>
</evidence>
<evidence type="ECO:0000313" key="2">
    <source>
        <dbReference type="EMBL" id="UFP95108.1"/>
    </source>
</evidence>
<name>A0ABY3PN36_9CYAN</name>
<gene>
    <name evidence="2" type="ORF">ISF26_02320</name>
</gene>
<dbReference type="EMBL" id="CP063845">
    <property type="protein sequence ID" value="UFP95108.1"/>
    <property type="molecule type" value="Genomic_DNA"/>
</dbReference>
<accession>A0ABY3PN36</accession>
<proteinExistence type="predicted"/>
<dbReference type="RefSeq" id="WP_230842282.1">
    <property type="nucleotide sequence ID" value="NZ_CP063845.1"/>
</dbReference>
<dbReference type="InterPro" id="IPR018977">
    <property type="entry name" value="NurA_domain"/>
</dbReference>
<dbReference type="Proteomes" id="UP001054846">
    <property type="component" value="Chromosome"/>
</dbReference>
<evidence type="ECO:0000259" key="1">
    <source>
        <dbReference type="SMART" id="SM00933"/>
    </source>
</evidence>
<dbReference type="Pfam" id="PF09376">
    <property type="entry name" value="NurA"/>
    <property type="match status" value="1"/>
</dbReference>